<dbReference type="EMBL" id="GBHO01007034">
    <property type="protein sequence ID" value="JAG36570.1"/>
    <property type="molecule type" value="Transcribed_RNA"/>
</dbReference>
<dbReference type="InterPro" id="IPR051101">
    <property type="entry name" value="ZC3H12/N4BP1_RNase_Reg"/>
</dbReference>
<evidence type="ECO:0000256" key="1">
    <source>
        <dbReference type="SAM" id="MobiDB-lite"/>
    </source>
</evidence>
<evidence type="ECO:0000313" key="6">
    <source>
        <dbReference type="EMBL" id="JAG36573.1"/>
    </source>
</evidence>
<name>A0A0A9YU68_LYGHE</name>
<dbReference type="GO" id="GO:0036464">
    <property type="term" value="C:cytoplasmic ribonucleoprotein granule"/>
    <property type="evidence" value="ECO:0007669"/>
    <property type="project" value="TreeGrafter"/>
</dbReference>
<protein>
    <submittedName>
        <fullName evidence="5">Putative ribonuclease ZC3H12C</fullName>
    </submittedName>
</protein>
<dbReference type="GO" id="GO:0004521">
    <property type="term" value="F:RNA endonuclease activity"/>
    <property type="evidence" value="ECO:0007669"/>
    <property type="project" value="TreeGrafter"/>
</dbReference>
<dbReference type="PANTHER" id="PTHR12876:SF35">
    <property type="entry name" value="LD08718P-RELATED"/>
    <property type="match status" value="1"/>
</dbReference>
<reference evidence="5" key="1">
    <citation type="journal article" date="2014" name="PLoS ONE">
        <title>Transcriptome-Based Identification of ABC Transporters in the Western Tarnished Plant Bug Lygus hesperus.</title>
        <authorList>
            <person name="Hull J.J."/>
            <person name="Chaney K."/>
            <person name="Geib S.M."/>
            <person name="Fabrick J.A."/>
            <person name="Brent C.S."/>
            <person name="Walsh D."/>
            <person name="Lavine L.C."/>
        </authorList>
    </citation>
    <scope>NUCLEOTIDE SEQUENCE</scope>
</reference>
<evidence type="ECO:0000313" key="4">
    <source>
        <dbReference type="EMBL" id="JAG36571.1"/>
    </source>
</evidence>
<gene>
    <name evidence="5" type="primary">ZC3H12C_1</name>
    <name evidence="3" type="synonym">ZC3H12C_0</name>
    <name evidence="4" type="synonym">ZC3H12C_3</name>
    <name evidence="6" type="synonym">ZC3H12C_4</name>
    <name evidence="4" type="ORF">CM83_68902</name>
    <name evidence="6" type="ORF">CM83_68905</name>
    <name evidence="5" type="ORF">CM83_68908</name>
    <name evidence="3" type="ORF">CM83_68911</name>
</gene>
<evidence type="ECO:0000313" key="5">
    <source>
        <dbReference type="EMBL" id="JAG36572.1"/>
    </source>
</evidence>
<dbReference type="EMBL" id="GBRD01008228">
    <property type="protein sequence ID" value="JAG57593.1"/>
    <property type="molecule type" value="Transcribed_RNA"/>
</dbReference>
<evidence type="ECO:0000259" key="2">
    <source>
        <dbReference type="Pfam" id="PF11977"/>
    </source>
</evidence>
<proteinExistence type="predicted"/>
<evidence type="ECO:0000313" key="3">
    <source>
        <dbReference type="EMBL" id="JAG36570.1"/>
    </source>
</evidence>
<feature type="region of interest" description="Disordered" evidence="1">
    <location>
        <begin position="104"/>
        <end position="147"/>
    </location>
</feature>
<dbReference type="InterPro" id="IPR021869">
    <property type="entry name" value="RNase_Zc3h12_NYN"/>
</dbReference>
<dbReference type="EMBL" id="GBHO01007031">
    <property type="protein sequence ID" value="JAG36573.1"/>
    <property type="molecule type" value="Transcribed_RNA"/>
</dbReference>
<reference evidence="7" key="3">
    <citation type="submission" date="2014-09" db="EMBL/GenBank/DDBJ databases">
        <authorList>
            <person name="Magalhaes I.L.F."/>
            <person name="Oliveira U."/>
            <person name="Santos F.R."/>
            <person name="Vidigal T.H.D.A."/>
            <person name="Brescovit A.D."/>
            <person name="Santos A.J."/>
        </authorList>
    </citation>
    <scope>NUCLEOTIDE SEQUENCE</scope>
</reference>
<reference evidence="5" key="2">
    <citation type="submission" date="2014-07" db="EMBL/GenBank/DDBJ databases">
        <authorList>
            <person name="Hull J."/>
        </authorList>
    </citation>
    <scope>NUCLEOTIDE SEQUENCE</scope>
</reference>
<dbReference type="CDD" id="cd18719">
    <property type="entry name" value="PIN_Zc3h12a-N4BP1-like"/>
    <property type="match status" value="1"/>
</dbReference>
<dbReference type="AlphaFoldDB" id="A0A0A9YU68"/>
<feature type="domain" description="RNase NYN" evidence="2">
    <location>
        <begin position="245"/>
        <end position="394"/>
    </location>
</feature>
<dbReference type="GO" id="GO:0005634">
    <property type="term" value="C:nucleus"/>
    <property type="evidence" value="ECO:0007669"/>
    <property type="project" value="TreeGrafter"/>
</dbReference>
<dbReference type="Pfam" id="PF11977">
    <property type="entry name" value="RNase_Zc3h12a"/>
    <property type="match status" value="1"/>
</dbReference>
<dbReference type="EMBL" id="GBHO01007033">
    <property type="protein sequence ID" value="JAG36571.1"/>
    <property type="molecule type" value="Transcribed_RNA"/>
</dbReference>
<sequence>MVNMSASDDKTPDENRLSDATWYILDETGDTTLPVNTSKTLEEVKIDLSSTAGSCADLSSTLEDTKEVLTTVENNRDLSCTSGEAKQVLSSTPDNKEMFRLRTTTKRKLKKRKRGKSAQGTPTPSPGPGRTPNKKKKRKKSVITIDSDSEPDASVIEIVDEPSVIVLSDDEVGVCSGSLTKPKAAKQNELKKPNNQIVVEDLTGAYLPKKGEATSSKQDASTEKVKKNVELYQPMANQSEKKTGLRPIVIDGCNVAFGHGRDRFSSLGIKICADYFKKLGHEVRVFLPQFRKHHNATTDPQLLDAMEKDGTLCYTPSRRTDGKMIVSYDDRFIVQYADANGGLIVSRDNYRDLLNENPEWKDTIDKRLLMYTWVGDTIMFPKDPLGRHGPNLEEFLRF</sequence>
<accession>A0A0A9YU68</accession>
<dbReference type="Gene3D" id="3.40.50.11980">
    <property type="match status" value="1"/>
</dbReference>
<dbReference type="EMBL" id="GBRD01008229">
    <property type="protein sequence ID" value="JAG57592.1"/>
    <property type="molecule type" value="Transcribed_RNA"/>
</dbReference>
<feature type="compositionally biased region" description="Basic residues" evidence="1">
    <location>
        <begin position="132"/>
        <end position="141"/>
    </location>
</feature>
<evidence type="ECO:0000313" key="7">
    <source>
        <dbReference type="EMBL" id="JAG57592.1"/>
    </source>
</evidence>
<dbReference type="EMBL" id="GBHO01007032">
    <property type="protein sequence ID" value="JAG36572.1"/>
    <property type="molecule type" value="Transcribed_RNA"/>
</dbReference>
<dbReference type="FunFam" id="3.40.50.11980:FF:000001">
    <property type="entry name" value="ZC3H12A isoform 1"/>
    <property type="match status" value="1"/>
</dbReference>
<dbReference type="PANTHER" id="PTHR12876">
    <property type="entry name" value="N4BP1-RELATED"/>
    <property type="match status" value="1"/>
</dbReference>
<dbReference type="GO" id="GO:0003729">
    <property type="term" value="F:mRNA binding"/>
    <property type="evidence" value="ECO:0007669"/>
    <property type="project" value="TreeGrafter"/>
</dbReference>
<feature type="compositionally biased region" description="Basic residues" evidence="1">
    <location>
        <begin position="104"/>
        <end position="116"/>
    </location>
</feature>
<organism evidence="5">
    <name type="scientific">Lygus hesperus</name>
    <name type="common">Western plant bug</name>
    <dbReference type="NCBI Taxonomy" id="30085"/>
    <lineage>
        <taxon>Eukaryota</taxon>
        <taxon>Metazoa</taxon>
        <taxon>Ecdysozoa</taxon>
        <taxon>Arthropoda</taxon>
        <taxon>Hexapoda</taxon>
        <taxon>Insecta</taxon>
        <taxon>Pterygota</taxon>
        <taxon>Neoptera</taxon>
        <taxon>Paraneoptera</taxon>
        <taxon>Hemiptera</taxon>
        <taxon>Heteroptera</taxon>
        <taxon>Panheteroptera</taxon>
        <taxon>Cimicomorpha</taxon>
        <taxon>Miridae</taxon>
        <taxon>Mirini</taxon>
        <taxon>Lygus</taxon>
    </lineage>
</organism>